<evidence type="ECO:0000256" key="1">
    <source>
        <dbReference type="ARBA" id="ARBA00017378"/>
    </source>
</evidence>
<dbReference type="InterPro" id="IPR006037">
    <property type="entry name" value="RCK_C"/>
</dbReference>
<keyword evidence="10" id="KW-1185">Reference proteome</keyword>
<evidence type="ECO:0000256" key="3">
    <source>
        <dbReference type="ARBA" id="ARBA00022538"/>
    </source>
</evidence>
<dbReference type="InterPro" id="IPR050721">
    <property type="entry name" value="Trk_Ktr_HKT_K-transport"/>
</dbReference>
<dbReference type="InterPro" id="IPR036721">
    <property type="entry name" value="RCK_C_sf"/>
</dbReference>
<keyword evidence="6" id="KW-0406">Ion transport</keyword>
<dbReference type="InterPro" id="IPR003148">
    <property type="entry name" value="RCK_N"/>
</dbReference>
<evidence type="ECO:0000313" key="10">
    <source>
        <dbReference type="Proteomes" id="UP000199531"/>
    </source>
</evidence>
<dbReference type="NCBIfam" id="NF007031">
    <property type="entry name" value="PRK09496.1-2"/>
    <property type="match status" value="1"/>
</dbReference>
<dbReference type="PROSITE" id="PS51202">
    <property type="entry name" value="RCK_C"/>
    <property type="match status" value="2"/>
</dbReference>
<evidence type="ECO:0000256" key="6">
    <source>
        <dbReference type="ARBA" id="ARBA00023065"/>
    </source>
</evidence>
<keyword evidence="2" id="KW-0813">Transport</keyword>
<dbReference type="GO" id="GO:0005886">
    <property type="term" value="C:plasma membrane"/>
    <property type="evidence" value="ECO:0007669"/>
    <property type="project" value="InterPro"/>
</dbReference>
<dbReference type="PANTHER" id="PTHR43833">
    <property type="entry name" value="POTASSIUM CHANNEL PROTEIN 2-RELATED-RELATED"/>
    <property type="match status" value="1"/>
</dbReference>
<feature type="domain" description="RCK N-terminal" evidence="7">
    <location>
        <begin position="236"/>
        <end position="353"/>
    </location>
</feature>
<evidence type="ECO:0000256" key="2">
    <source>
        <dbReference type="ARBA" id="ARBA00022448"/>
    </source>
</evidence>
<gene>
    <name evidence="9" type="ORF">SAMN02745977_00105</name>
</gene>
<dbReference type="Proteomes" id="UP000199531">
    <property type="component" value="Unassembled WGS sequence"/>
</dbReference>
<accession>A0A1H8CYQ0</accession>
<sequence>MKIIILGAGRVGESVAEHLVSERNDITVIDNDPELLAKLQERFDLRGILGDGSQPSVLADAGADDADLLLACAADDAVNLTVCKTAFMRFHTPHRIARLRSTEWSKHMELLGEDGFAVSNVICPEASVTRYIQKLVEFPEALQVREFAHGMAFMVSVRATAGAPMVGQPIRRFSELLPDASMHVMAIYRRFANEPDRFVACRPDSVILPGDEVFFFVARDDIRPVLAAVHSTSPPVRRVVIAGAGNVGLHLARALQKHVHLKLIDSNRARCEYLATQLDESVLILHGDSTDEDLLGDENIHEVDFFVASTNDDENNIMGGLLAKQLGATRVLSLVNRRSYADLVHGTQIDIALSPAQAMMGELLTHIRQGDVYAVHSARRGNAEAIELAAHGDRRTSRVVGRTVGQIPMPEDVRIGLIVRGLPDLHTGRADDDADAMRDPDSEYAPFVLSVTDDTVIQPGDHVLLFVPHRRLVPAVEKLFRVKATFF</sequence>
<name>A0A1H8CYQ0_9BURK</name>
<evidence type="ECO:0000313" key="9">
    <source>
        <dbReference type="EMBL" id="SEM99989.1"/>
    </source>
</evidence>
<reference evidence="9 10" key="1">
    <citation type="submission" date="2016-10" db="EMBL/GenBank/DDBJ databases">
        <authorList>
            <person name="de Groot N.N."/>
        </authorList>
    </citation>
    <scope>NUCLEOTIDE SEQUENCE [LARGE SCALE GENOMIC DNA]</scope>
    <source>
        <strain evidence="9 10">DSM 15123</strain>
    </source>
</reference>
<dbReference type="Pfam" id="PF02254">
    <property type="entry name" value="TrkA_N"/>
    <property type="match status" value="2"/>
</dbReference>
<feature type="domain" description="RCK N-terminal" evidence="7">
    <location>
        <begin position="1"/>
        <end position="122"/>
    </location>
</feature>
<dbReference type="AlphaFoldDB" id="A0A1H8CYQ0"/>
<evidence type="ECO:0000259" key="8">
    <source>
        <dbReference type="PROSITE" id="PS51202"/>
    </source>
</evidence>
<keyword evidence="4" id="KW-0630">Potassium</keyword>
<feature type="domain" description="RCK C-terminal" evidence="8">
    <location>
        <begin position="142"/>
        <end position="231"/>
    </location>
</feature>
<dbReference type="NCBIfam" id="NF007039">
    <property type="entry name" value="PRK09496.3-2"/>
    <property type="match status" value="1"/>
</dbReference>
<dbReference type="GO" id="GO:0015079">
    <property type="term" value="F:potassium ion transmembrane transporter activity"/>
    <property type="evidence" value="ECO:0007669"/>
    <property type="project" value="InterPro"/>
</dbReference>
<dbReference type="Gene3D" id="3.30.70.1450">
    <property type="entry name" value="Regulator of K+ conductance, C-terminal domain"/>
    <property type="match status" value="2"/>
</dbReference>
<dbReference type="EMBL" id="FOCW01000001">
    <property type="protein sequence ID" value="SEM99989.1"/>
    <property type="molecule type" value="Genomic_DNA"/>
</dbReference>
<dbReference type="PROSITE" id="PS51201">
    <property type="entry name" value="RCK_N"/>
    <property type="match status" value="2"/>
</dbReference>
<dbReference type="OrthoDB" id="9775180at2"/>
<keyword evidence="5" id="KW-0520">NAD</keyword>
<dbReference type="SUPFAM" id="SSF116726">
    <property type="entry name" value="TrkA C-terminal domain-like"/>
    <property type="match status" value="1"/>
</dbReference>
<dbReference type="PANTHER" id="PTHR43833:SF5">
    <property type="entry name" value="TRK SYSTEM POTASSIUM UPTAKE PROTEIN TRKA"/>
    <property type="match status" value="1"/>
</dbReference>
<dbReference type="NCBIfam" id="NF007030">
    <property type="entry name" value="PRK09496.1-1"/>
    <property type="match status" value="1"/>
</dbReference>
<evidence type="ECO:0000256" key="5">
    <source>
        <dbReference type="ARBA" id="ARBA00023027"/>
    </source>
</evidence>
<proteinExistence type="predicted"/>
<evidence type="ECO:0000259" key="7">
    <source>
        <dbReference type="PROSITE" id="PS51201"/>
    </source>
</evidence>
<dbReference type="NCBIfam" id="NF007032">
    <property type="entry name" value="PRK09496.1-4"/>
    <property type="match status" value="1"/>
</dbReference>
<keyword evidence="3" id="KW-0633">Potassium transport</keyword>
<dbReference type="PRINTS" id="PR00335">
    <property type="entry name" value="KUPTAKETRKA"/>
</dbReference>
<dbReference type="RefSeq" id="WP_091812751.1">
    <property type="nucleotide sequence ID" value="NZ_FOCW01000001.1"/>
</dbReference>
<dbReference type="STRING" id="1121117.SAMN02745977_00105"/>
<dbReference type="InterPro" id="IPR006036">
    <property type="entry name" value="K_uptake_TrkA"/>
</dbReference>
<dbReference type="SUPFAM" id="SSF51735">
    <property type="entry name" value="NAD(P)-binding Rossmann-fold domains"/>
    <property type="match status" value="2"/>
</dbReference>
<protein>
    <recommendedName>
        <fullName evidence="1">Trk system potassium uptake protein TrkA</fullName>
    </recommendedName>
</protein>
<organism evidence="9 10">
    <name type="scientific">Brachymonas denitrificans DSM 15123</name>
    <dbReference type="NCBI Taxonomy" id="1121117"/>
    <lineage>
        <taxon>Bacteria</taxon>
        <taxon>Pseudomonadati</taxon>
        <taxon>Pseudomonadota</taxon>
        <taxon>Betaproteobacteria</taxon>
        <taxon>Burkholderiales</taxon>
        <taxon>Comamonadaceae</taxon>
        <taxon>Brachymonas</taxon>
    </lineage>
</organism>
<feature type="domain" description="RCK C-terminal" evidence="8">
    <location>
        <begin position="373"/>
        <end position="482"/>
    </location>
</feature>
<dbReference type="InterPro" id="IPR036291">
    <property type="entry name" value="NAD(P)-bd_dom_sf"/>
</dbReference>
<evidence type="ECO:0000256" key="4">
    <source>
        <dbReference type="ARBA" id="ARBA00022958"/>
    </source>
</evidence>
<dbReference type="Gene3D" id="3.40.50.720">
    <property type="entry name" value="NAD(P)-binding Rossmann-like Domain"/>
    <property type="match status" value="2"/>
</dbReference>